<dbReference type="ExpressionAtlas" id="A0A2K3DHV2">
    <property type="expression patterns" value="baseline and differential"/>
</dbReference>
<dbReference type="PaxDb" id="3055-EDP02798"/>
<feature type="transmembrane region" description="Helical" evidence="3">
    <location>
        <begin position="154"/>
        <end position="176"/>
    </location>
</feature>
<dbReference type="Proteomes" id="UP000006906">
    <property type="component" value="Chromosome 8"/>
</dbReference>
<gene>
    <name evidence="4" type="ORF">CHLRE_08g378300v5</name>
</gene>
<feature type="transmembrane region" description="Helical" evidence="3">
    <location>
        <begin position="298"/>
        <end position="321"/>
    </location>
</feature>
<evidence type="ECO:0000256" key="1">
    <source>
        <dbReference type="SAM" id="Coils"/>
    </source>
</evidence>
<dbReference type="EMBL" id="CM008969">
    <property type="protein sequence ID" value="PNW80109.1"/>
    <property type="molecule type" value="Genomic_DNA"/>
</dbReference>
<name>A0A2K3DHV2_CHLRE</name>
<proteinExistence type="predicted"/>
<evidence type="ECO:0000313" key="5">
    <source>
        <dbReference type="Proteomes" id="UP000006906"/>
    </source>
</evidence>
<protein>
    <submittedName>
        <fullName evidence="4">Uncharacterized protein</fullName>
    </submittedName>
</protein>
<dbReference type="InParanoid" id="A0A2K3DHV2"/>
<evidence type="ECO:0000256" key="2">
    <source>
        <dbReference type="SAM" id="MobiDB-lite"/>
    </source>
</evidence>
<reference evidence="4 5" key="1">
    <citation type="journal article" date="2007" name="Science">
        <title>The Chlamydomonas genome reveals the evolution of key animal and plant functions.</title>
        <authorList>
            <person name="Merchant S.S."/>
            <person name="Prochnik S.E."/>
            <person name="Vallon O."/>
            <person name="Harris E.H."/>
            <person name="Karpowicz S.J."/>
            <person name="Witman G.B."/>
            <person name="Terry A."/>
            <person name="Salamov A."/>
            <person name="Fritz-Laylin L.K."/>
            <person name="Marechal-Drouard L."/>
            <person name="Marshall W.F."/>
            <person name="Qu L.H."/>
            <person name="Nelson D.R."/>
            <person name="Sanderfoot A.A."/>
            <person name="Spalding M.H."/>
            <person name="Kapitonov V.V."/>
            <person name="Ren Q."/>
            <person name="Ferris P."/>
            <person name="Lindquist E."/>
            <person name="Shapiro H."/>
            <person name="Lucas S.M."/>
            <person name="Grimwood J."/>
            <person name="Schmutz J."/>
            <person name="Cardol P."/>
            <person name="Cerutti H."/>
            <person name="Chanfreau G."/>
            <person name="Chen C.L."/>
            <person name="Cognat V."/>
            <person name="Croft M.T."/>
            <person name="Dent R."/>
            <person name="Dutcher S."/>
            <person name="Fernandez E."/>
            <person name="Fukuzawa H."/>
            <person name="Gonzalez-Ballester D."/>
            <person name="Gonzalez-Halphen D."/>
            <person name="Hallmann A."/>
            <person name="Hanikenne M."/>
            <person name="Hippler M."/>
            <person name="Inwood W."/>
            <person name="Jabbari K."/>
            <person name="Kalanon M."/>
            <person name="Kuras R."/>
            <person name="Lefebvre P.A."/>
            <person name="Lemaire S.D."/>
            <person name="Lobanov A.V."/>
            <person name="Lohr M."/>
            <person name="Manuell A."/>
            <person name="Meier I."/>
            <person name="Mets L."/>
            <person name="Mittag M."/>
            <person name="Mittelmeier T."/>
            <person name="Moroney J.V."/>
            <person name="Moseley J."/>
            <person name="Napoli C."/>
            <person name="Nedelcu A.M."/>
            <person name="Niyogi K."/>
            <person name="Novoselov S.V."/>
            <person name="Paulsen I.T."/>
            <person name="Pazour G."/>
            <person name="Purton S."/>
            <person name="Ral J.P."/>
            <person name="Riano-Pachon D.M."/>
            <person name="Riekhof W."/>
            <person name="Rymarquis L."/>
            <person name="Schroda M."/>
            <person name="Stern D."/>
            <person name="Umen J."/>
            <person name="Willows R."/>
            <person name="Wilson N."/>
            <person name="Zimmer S.L."/>
            <person name="Allmer J."/>
            <person name="Balk J."/>
            <person name="Bisova K."/>
            <person name="Chen C.J."/>
            <person name="Elias M."/>
            <person name="Gendler K."/>
            <person name="Hauser C."/>
            <person name="Lamb M.R."/>
            <person name="Ledford H."/>
            <person name="Long J.C."/>
            <person name="Minagawa J."/>
            <person name="Page M.D."/>
            <person name="Pan J."/>
            <person name="Pootakham W."/>
            <person name="Roje S."/>
            <person name="Rose A."/>
            <person name="Stahlberg E."/>
            <person name="Terauchi A.M."/>
            <person name="Yang P."/>
            <person name="Ball S."/>
            <person name="Bowler C."/>
            <person name="Dieckmann C.L."/>
            <person name="Gladyshev V.N."/>
            <person name="Green P."/>
            <person name="Jorgensen R."/>
            <person name="Mayfield S."/>
            <person name="Mueller-Roeber B."/>
            <person name="Rajamani S."/>
            <person name="Sayre R.T."/>
            <person name="Brokstein P."/>
            <person name="Dubchak I."/>
            <person name="Goodstein D."/>
            <person name="Hornick L."/>
            <person name="Huang Y.W."/>
            <person name="Jhaveri J."/>
            <person name="Luo Y."/>
            <person name="Martinez D."/>
            <person name="Ngau W.C."/>
            <person name="Otillar B."/>
            <person name="Poliakov A."/>
            <person name="Porter A."/>
            <person name="Szajkowski L."/>
            <person name="Werner G."/>
            <person name="Zhou K."/>
            <person name="Grigoriev I.V."/>
            <person name="Rokhsar D.S."/>
            <person name="Grossman A.R."/>
        </authorList>
    </citation>
    <scope>NUCLEOTIDE SEQUENCE [LARGE SCALE GENOMIC DNA]</scope>
    <source>
        <strain evidence="5">CC-503</strain>
    </source>
</reference>
<dbReference type="OrthoDB" id="531119at2759"/>
<feature type="coiled-coil region" evidence="1">
    <location>
        <begin position="215"/>
        <end position="242"/>
    </location>
</feature>
<organism evidence="4 5">
    <name type="scientific">Chlamydomonas reinhardtii</name>
    <name type="common">Chlamydomonas smithii</name>
    <dbReference type="NCBI Taxonomy" id="3055"/>
    <lineage>
        <taxon>Eukaryota</taxon>
        <taxon>Viridiplantae</taxon>
        <taxon>Chlorophyta</taxon>
        <taxon>core chlorophytes</taxon>
        <taxon>Chlorophyceae</taxon>
        <taxon>CS clade</taxon>
        <taxon>Chlamydomonadales</taxon>
        <taxon>Chlamydomonadaceae</taxon>
        <taxon>Chlamydomonas</taxon>
    </lineage>
</organism>
<feature type="transmembrane region" description="Helical" evidence="3">
    <location>
        <begin position="412"/>
        <end position="433"/>
    </location>
</feature>
<feature type="region of interest" description="Disordered" evidence="2">
    <location>
        <begin position="253"/>
        <end position="286"/>
    </location>
</feature>
<dbReference type="OMA" id="RSISWHA"/>
<dbReference type="Gramene" id="PNW80109">
    <property type="protein sequence ID" value="PNW80109"/>
    <property type="gene ID" value="CHLRE_08g378300v5"/>
</dbReference>
<keyword evidence="3" id="KW-1133">Transmembrane helix</keyword>
<dbReference type="AlphaFoldDB" id="A0A2K3DHV2"/>
<evidence type="ECO:0000313" key="4">
    <source>
        <dbReference type="EMBL" id="PNW80109.1"/>
    </source>
</evidence>
<keyword evidence="1" id="KW-0175">Coiled coil</keyword>
<dbReference type="GeneID" id="5719905"/>
<accession>A0A2K3DHV2</accession>
<evidence type="ECO:0000256" key="3">
    <source>
        <dbReference type="SAM" id="Phobius"/>
    </source>
</evidence>
<feature type="transmembrane region" description="Helical" evidence="3">
    <location>
        <begin position="333"/>
        <end position="355"/>
    </location>
</feature>
<keyword evidence="3" id="KW-0812">Transmembrane</keyword>
<sequence length="441" mass="48005">MGSPVDVEATEASPQVECAVCAAPIDLKVDACDLKGEAVTCGHSGAPPSLPRSASSSSLHHNWEDDVAEFLHHDVTRSCRDGCRYQGMPYRRVGHKPLLLATVRGTDENGQAFEWLARRCRKRVKQPYECPRPPPKLTWFDSLSLKRHYHKPGWWIAALFVVGSVFWLFTGIARLTTPVSLPEQWPPGLGSLSAGMSVWIEVVALYLMYLPACIIQVYEAINMDLEARLRAWQRACRQHQTAANARAAVQAGGGGGAKGGGAKGGGDEGGGDVDTAPLPPRPRPRVLPSHADLRTVSFWLAAMQLIGIFVFCAAVTTELVGKAVQLSDAVYRWVIAFEFFIGGALFSGSAWMACVEETGSYWRGCVPSRWADLHSVSWAAVFFALHGSLGFMIFGIVFFAYTDIGWASTQGIMVYGQVWASACFIISSTAGLLEQANPQHM</sequence>
<dbReference type="RefSeq" id="XP_042922214.1">
    <property type="nucleotide sequence ID" value="XM_043065213.1"/>
</dbReference>
<dbReference type="KEGG" id="cre:CHLRE_08g378300v5"/>
<keyword evidence="3" id="KW-0472">Membrane</keyword>
<keyword evidence="5" id="KW-1185">Reference proteome</keyword>
<feature type="transmembrane region" description="Helical" evidence="3">
    <location>
        <begin position="376"/>
        <end position="400"/>
    </location>
</feature>
<feature type="transmembrane region" description="Helical" evidence="3">
    <location>
        <begin position="196"/>
        <end position="218"/>
    </location>
</feature>
<feature type="compositionally biased region" description="Gly residues" evidence="2">
    <location>
        <begin position="253"/>
        <end position="268"/>
    </location>
</feature>